<evidence type="ECO:0000313" key="2">
    <source>
        <dbReference type="EMBL" id="MDO0825299.1"/>
    </source>
</evidence>
<evidence type="ECO:0000313" key="3">
    <source>
        <dbReference type="Proteomes" id="UP001176021"/>
    </source>
</evidence>
<name>A0ABT8QXJ4_9FIRM</name>
<proteinExistence type="predicted"/>
<reference evidence="2" key="1">
    <citation type="submission" date="2022-05" db="EMBL/GenBank/DDBJ databases">
        <title>Expanded diversity of anoxic marine methylotrophy in a Black Sea sulfate reducing microorganism.</title>
        <authorList>
            <person name="Fischer P.Q."/>
            <person name="Stams A.J.M."/>
            <person name="Villanueva L."/>
            <person name="Sousa D.Z."/>
        </authorList>
    </citation>
    <scope>NUCLEOTIDE SEQUENCE</scope>
    <source>
        <strain evidence="2">P130</strain>
    </source>
</reference>
<gene>
    <name evidence="2" type="ORF">M8H41_20935</name>
</gene>
<dbReference type="RefSeq" id="WP_302049920.1">
    <property type="nucleotide sequence ID" value="NZ_JAMJEV010000023.1"/>
</dbReference>
<organism evidence="2 3">
    <name type="scientific">Desulfosporosinus nitroreducens</name>
    <dbReference type="NCBI Taxonomy" id="2018668"/>
    <lineage>
        <taxon>Bacteria</taxon>
        <taxon>Bacillati</taxon>
        <taxon>Bacillota</taxon>
        <taxon>Clostridia</taxon>
        <taxon>Eubacteriales</taxon>
        <taxon>Desulfitobacteriaceae</taxon>
        <taxon>Desulfosporosinus</taxon>
    </lineage>
</organism>
<dbReference type="Pfam" id="PF13032">
    <property type="entry name" value="RNaseH_pPIWI_RE"/>
    <property type="match status" value="1"/>
</dbReference>
<dbReference type="InterPro" id="IPR024996">
    <property type="entry name" value="RNaseH_pPIWI_RE"/>
</dbReference>
<feature type="domain" description="pPIWI-RE RNaseH" evidence="1">
    <location>
        <begin position="12"/>
        <end position="67"/>
    </location>
</feature>
<keyword evidence="3" id="KW-1185">Reference proteome</keyword>
<evidence type="ECO:0000259" key="1">
    <source>
        <dbReference type="Pfam" id="PF13032"/>
    </source>
</evidence>
<accession>A0ABT8QXJ4</accession>
<sequence length="111" mass="12359">MLTAKCNPGKLVLKQQAVEFFPTGVSSEEEADGLAKVTQLLRNANLTFGFSTAQPFPLHLLKSFQKYWAADLLSVKQDDDGWVNEFQGEGFDSGMDERIRLEIWGEADMGS</sequence>
<comment type="caution">
    <text evidence="2">The sequence shown here is derived from an EMBL/GenBank/DDBJ whole genome shotgun (WGS) entry which is preliminary data.</text>
</comment>
<dbReference type="Proteomes" id="UP001176021">
    <property type="component" value="Unassembled WGS sequence"/>
</dbReference>
<dbReference type="EMBL" id="JAMJEV010000023">
    <property type="protein sequence ID" value="MDO0825299.1"/>
    <property type="molecule type" value="Genomic_DNA"/>
</dbReference>
<protein>
    <submittedName>
        <fullName evidence="2">RNAseH domain-containing protein</fullName>
    </submittedName>
</protein>